<dbReference type="Pfam" id="PF07833">
    <property type="entry name" value="Cu_amine_oxidN1"/>
    <property type="match status" value="1"/>
</dbReference>
<feature type="signal peptide" evidence="1">
    <location>
        <begin position="1"/>
        <end position="28"/>
    </location>
</feature>
<dbReference type="EMBL" id="BDUF01000086">
    <property type="protein sequence ID" value="GAX91160.1"/>
    <property type="molecule type" value="Genomic_DNA"/>
</dbReference>
<comment type="caution">
    <text evidence="3">The sequence shown here is derived from an EMBL/GenBank/DDBJ whole genome shotgun (WGS) entry which is preliminary data.</text>
</comment>
<dbReference type="OrthoDB" id="9778998at2"/>
<feature type="domain" description="Copper amine oxidase-like N-terminal" evidence="2">
    <location>
        <begin position="36"/>
        <end position="142"/>
    </location>
</feature>
<keyword evidence="4" id="KW-1185">Reference proteome</keyword>
<gene>
    <name evidence="3" type="ORF">EFBL_2826</name>
</gene>
<dbReference type="InterPro" id="IPR046720">
    <property type="entry name" value="DUF6612"/>
</dbReference>
<feature type="chain" id="PRO_5012471543" description="Copper amine oxidase-like N-terminal domain-containing protein" evidence="1">
    <location>
        <begin position="29"/>
        <end position="395"/>
    </location>
</feature>
<dbReference type="Gene3D" id="3.30.457.10">
    <property type="entry name" value="Copper amine oxidase-like, N-terminal domain"/>
    <property type="match status" value="1"/>
</dbReference>
<reference evidence="4" key="1">
    <citation type="submission" date="2017-07" db="EMBL/GenBank/DDBJ databases">
        <title>Draft genome sequence of Effusibacillus lacus strain skLN1.</title>
        <authorList>
            <person name="Watanabe M."/>
            <person name="Kojima H."/>
            <person name="Fukui M."/>
        </authorList>
    </citation>
    <scope>NUCLEOTIDE SEQUENCE [LARGE SCALE GENOMIC DNA]</scope>
    <source>
        <strain evidence="4">skLN1</strain>
    </source>
</reference>
<dbReference type="InterPro" id="IPR036582">
    <property type="entry name" value="Mao_N_sf"/>
</dbReference>
<evidence type="ECO:0000313" key="3">
    <source>
        <dbReference type="EMBL" id="GAX91160.1"/>
    </source>
</evidence>
<name>A0A292YRS5_9BACL</name>
<proteinExistence type="predicted"/>
<evidence type="ECO:0000259" key="2">
    <source>
        <dbReference type="Pfam" id="PF07833"/>
    </source>
</evidence>
<keyword evidence="1" id="KW-0732">Signal</keyword>
<dbReference type="RefSeq" id="WP_096182896.1">
    <property type="nucleotide sequence ID" value="NZ_BDUF01000086.1"/>
</dbReference>
<sequence length="395" mass="44167">MKKRTLSALVAGSLLLSGLTGMSSVVQAETKYNIIVEDKAIAFDQEPFLQKDRLMVPLRALAEGLGAEVTYDAATDTATIKKEDITLFLDFKTGLVTKNGEPVTMDPAPQVVNGRTMVPIRFISQAFGNNVDWNGSTNTVTVFPTESTMKMRQKIKEILLKSTEETNKQDSYQFDMNLSAEIPTNTLKVTVQGNALFDYTKNPFVLHGKGSMQGGTLLQQQTAEFEMYLMDGYVYFFEPTSKQWMKTQFMKPEQWDQFVKMSTGSNSELQAAQADLILPFATLKETSDSYMVNYNFNAAGIKKLMEKSAVQPPEQNPQALEAIKTMRMSVELDKSTYLQSKFSLEFQMNLPGMGAIKYVIDGNVKNYNKVQAIKLPEEAKNAVEMKLPTTPMPPM</sequence>
<organism evidence="3 4">
    <name type="scientific">Effusibacillus lacus</name>
    <dbReference type="NCBI Taxonomy" id="1348429"/>
    <lineage>
        <taxon>Bacteria</taxon>
        <taxon>Bacillati</taxon>
        <taxon>Bacillota</taxon>
        <taxon>Bacilli</taxon>
        <taxon>Bacillales</taxon>
        <taxon>Alicyclobacillaceae</taxon>
        <taxon>Effusibacillus</taxon>
    </lineage>
</organism>
<evidence type="ECO:0000256" key="1">
    <source>
        <dbReference type="SAM" id="SignalP"/>
    </source>
</evidence>
<evidence type="ECO:0000313" key="4">
    <source>
        <dbReference type="Proteomes" id="UP000217785"/>
    </source>
</evidence>
<protein>
    <recommendedName>
        <fullName evidence="2">Copper amine oxidase-like N-terminal domain-containing protein</fullName>
    </recommendedName>
</protein>
<dbReference type="AlphaFoldDB" id="A0A292YRS5"/>
<dbReference type="Pfam" id="PF20316">
    <property type="entry name" value="DUF6612"/>
    <property type="match status" value="1"/>
</dbReference>
<dbReference type="SUPFAM" id="SSF55383">
    <property type="entry name" value="Copper amine oxidase, domain N"/>
    <property type="match status" value="1"/>
</dbReference>
<accession>A0A292YRS5</accession>
<dbReference type="Proteomes" id="UP000217785">
    <property type="component" value="Unassembled WGS sequence"/>
</dbReference>
<dbReference type="InterPro" id="IPR012854">
    <property type="entry name" value="Cu_amine_oxidase-like_N"/>
</dbReference>
<dbReference type="Gene3D" id="2.50.20.20">
    <property type="match status" value="1"/>
</dbReference>